<keyword evidence="2" id="KW-1185">Reference proteome</keyword>
<sequence>MDPAEARSDGLAKFPNEIMVSIFEHVLEPDPTAEIGGLFTLTLSHVCSVWRDLTWATPMLWSSPTFNPCHPDDLIALFFDNSQDIPVSLSLQHAERSAHAKLQKILKERPGKLGALYWNSIDSRGWANLCEILAIGLPKLRRCQLFIRGNGLPTDKETVVASLPSLYCLDLVHESGLIPPIFPLANITILQLQYVRPDYALNALLQCEKLERFYSTSYDWPSDTSQGQFLHVLAQGVTVLPNLIYLAWTLDESVWTTHLVENVKLPSLRKLVLHSPPHRGFLEAMNSSSTQRLALSFINSMPQLNELSCFSTCLQPTSTPSPEDNLFWSSLPRSIEKLSIEFIGPTSTSENLSSHLDIIFDRLTLRRQQVVLPNLKTLYVDKASWIPTTTGNNGMYDSLSSTVLNRAFQSFLAVVASRRHARLDTELISTSYSQIQHITISTTLRKWNPFPDVATMDESERELKRYVREGFKLEILISNGRTILWGTGDESIPKRDPILELYPTAQIVYQMTL</sequence>
<evidence type="ECO:0000313" key="2">
    <source>
        <dbReference type="Proteomes" id="UP001213000"/>
    </source>
</evidence>
<accession>A0AAD5YTG5</accession>
<dbReference type="Proteomes" id="UP001213000">
    <property type="component" value="Unassembled WGS sequence"/>
</dbReference>
<reference evidence="1" key="1">
    <citation type="submission" date="2022-07" db="EMBL/GenBank/DDBJ databases">
        <title>Genome Sequence of Leucocoprinus birnbaumii.</title>
        <authorList>
            <person name="Buettner E."/>
        </authorList>
    </citation>
    <scope>NUCLEOTIDE SEQUENCE</scope>
    <source>
        <strain evidence="1">VT141</strain>
    </source>
</reference>
<proteinExistence type="predicted"/>
<name>A0AAD5YTG5_9AGAR</name>
<dbReference type="EMBL" id="JANIEX010000198">
    <property type="protein sequence ID" value="KAJ3571181.1"/>
    <property type="molecule type" value="Genomic_DNA"/>
</dbReference>
<gene>
    <name evidence="1" type="ORF">NP233_g3922</name>
</gene>
<evidence type="ECO:0008006" key="3">
    <source>
        <dbReference type="Google" id="ProtNLM"/>
    </source>
</evidence>
<organism evidence="1 2">
    <name type="scientific">Leucocoprinus birnbaumii</name>
    <dbReference type="NCBI Taxonomy" id="56174"/>
    <lineage>
        <taxon>Eukaryota</taxon>
        <taxon>Fungi</taxon>
        <taxon>Dikarya</taxon>
        <taxon>Basidiomycota</taxon>
        <taxon>Agaricomycotina</taxon>
        <taxon>Agaricomycetes</taxon>
        <taxon>Agaricomycetidae</taxon>
        <taxon>Agaricales</taxon>
        <taxon>Agaricineae</taxon>
        <taxon>Agaricaceae</taxon>
        <taxon>Leucocoprinus</taxon>
    </lineage>
</organism>
<comment type="caution">
    <text evidence="1">The sequence shown here is derived from an EMBL/GenBank/DDBJ whole genome shotgun (WGS) entry which is preliminary data.</text>
</comment>
<dbReference type="AlphaFoldDB" id="A0AAD5YTG5"/>
<evidence type="ECO:0000313" key="1">
    <source>
        <dbReference type="EMBL" id="KAJ3571181.1"/>
    </source>
</evidence>
<protein>
    <recommendedName>
        <fullName evidence="3">F-box domain-containing protein</fullName>
    </recommendedName>
</protein>